<dbReference type="EMBL" id="UOFH01000373">
    <property type="protein sequence ID" value="VAW67140.1"/>
    <property type="molecule type" value="Genomic_DNA"/>
</dbReference>
<gene>
    <name evidence="2" type="ORF">MNBD_GAMMA08-1625</name>
</gene>
<organism evidence="2">
    <name type="scientific">hydrothermal vent metagenome</name>
    <dbReference type="NCBI Taxonomy" id="652676"/>
    <lineage>
        <taxon>unclassified sequences</taxon>
        <taxon>metagenomes</taxon>
        <taxon>ecological metagenomes</taxon>
    </lineage>
</organism>
<feature type="domain" description="Cupin type-2" evidence="1">
    <location>
        <begin position="39"/>
        <end position="104"/>
    </location>
</feature>
<sequence length="118" mass="13210">MLSHYKNIEAYITQDGSEIRELMHPDSQGNKLQSLAEAIIKPDETTLLHKHIKSEEIYYILQGEGIMKRGEKNLLVKTGDSICIPPSTPHCIKNTGNKNLKILCCCSPAYAHSDTVML</sequence>
<protein>
    <recommendedName>
        <fullName evidence="1">Cupin type-2 domain-containing protein</fullName>
    </recommendedName>
</protein>
<dbReference type="PANTHER" id="PTHR36114">
    <property type="entry name" value="16.7 KDA PROTEIN IN WHIE LOCUS"/>
    <property type="match status" value="1"/>
</dbReference>
<dbReference type="InterPro" id="IPR013096">
    <property type="entry name" value="Cupin_2"/>
</dbReference>
<reference evidence="2" key="1">
    <citation type="submission" date="2018-06" db="EMBL/GenBank/DDBJ databases">
        <authorList>
            <person name="Zhirakovskaya E."/>
        </authorList>
    </citation>
    <scope>NUCLEOTIDE SEQUENCE</scope>
</reference>
<dbReference type="InterPro" id="IPR014710">
    <property type="entry name" value="RmlC-like_jellyroll"/>
</dbReference>
<dbReference type="AlphaFoldDB" id="A0A3B0XR20"/>
<evidence type="ECO:0000313" key="2">
    <source>
        <dbReference type="EMBL" id="VAW67140.1"/>
    </source>
</evidence>
<dbReference type="Pfam" id="PF07883">
    <property type="entry name" value="Cupin_2"/>
    <property type="match status" value="1"/>
</dbReference>
<dbReference type="SUPFAM" id="SSF51182">
    <property type="entry name" value="RmlC-like cupins"/>
    <property type="match status" value="1"/>
</dbReference>
<name>A0A3B0XR20_9ZZZZ</name>
<dbReference type="PANTHER" id="PTHR36114:SF4">
    <property type="entry name" value="CUPIN 2 CONSERVED BARREL DOMAIN-CONTAINING PROTEIN"/>
    <property type="match status" value="1"/>
</dbReference>
<dbReference type="InterPro" id="IPR011051">
    <property type="entry name" value="RmlC_Cupin_sf"/>
</dbReference>
<proteinExistence type="predicted"/>
<evidence type="ECO:0000259" key="1">
    <source>
        <dbReference type="Pfam" id="PF07883"/>
    </source>
</evidence>
<accession>A0A3B0XR20</accession>
<dbReference type="CDD" id="cd02214">
    <property type="entry name" value="cupin_MJ1618"/>
    <property type="match status" value="1"/>
</dbReference>
<dbReference type="Gene3D" id="2.60.120.10">
    <property type="entry name" value="Jelly Rolls"/>
    <property type="match status" value="1"/>
</dbReference>
<dbReference type="InterPro" id="IPR052044">
    <property type="entry name" value="PKS_Associated_Protein"/>
</dbReference>